<evidence type="ECO:0000256" key="4">
    <source>
        <dbReference type="ARBA" id="ARBA00022975"/>
    </source>
</evidence>
<dbReference type="CDD" id="cd04725">
    <property type="entry name" value="OMP_decarboxylase_like"/>
    <property type="match status" value="1"/>
</dbReference>
<evidence type="ECO:0000256" key="1">
    <source>
        <dbReference type="ARBA" id="ARBA00004861"/>
    </source>
</evidence>
<evidence type="ECO:0000313" key="10">
    <source>
        <dbReference type="Proteomes" id="UP001596484"/>
    </source>
</evidence>
<dbReference type="PANTHER" id="PTHR43375">
    <property type="entry name" value="OROTIDINE 5'-PHOSPHATE DECARBOXYLASE"/>
    <property type="match status" value="1"/>
</dbReference>
<dbReference type="EMBL" id="JBHTCS010000024">
    <property type="protein sequence ID" value="MFC7450289.1"/>
    <property type="molecule type" value="Genomic_DNA"/>
</dbReference>
<name>A0ABW2S3F1_9NOCA</name>
<evidence type="ECO:0000259" key="8">
    <source>
        <dbReference type="SMART" id="SM00934"/>
    </source>
</evidence>
<comment type="pathway">
    <text evidence="1 7">Pyrimidine metabolism; UMP biosynthesis via de novo pathway; UMP from orotate: step 2/2.</text>
</comment>
<evidence type="ECO:0000256" key="2">
    <source>
        <dbReference type="ARBA" id="ARBA00008847"/>
    </source>
</evidence>
<dbReference type="SUPFAM" id="SSF51366">
    <property type="entry name" value="Ribulose-phoshate binding barrel"/>
    <property type="match status" value="1"/>
</dbReference>
<evidence type="ECO:0000256" key="7">
    <source>
        <dbReference type="HAMAP-Rule" id="MF_01215"/>
    </source>
</evidence>
<keyword evidence="10" id="KW-1185">Reference proteome</keyword>
<proteinExistence type="inferred from homology"/>
<feature type="active site" description="Proton donor" evidence="7">
    <location>
        <position position="98"/>
    </location>
</feature>
<evidence type="ECO:0000256" key="6">
    <source>
        <dbReference type="ARBA" id="ARBA00049157"/>
    </source>
</evidence>
<dbReference type="SMART" id="SM00934">
    <property type="entry name" value="OMPdecase"/>
    <property type="match status" value="1"/>
</dbReference>
<organism evidence="9 10">
    <name type="scientific">Rhodococcus daqingensis</name>
    <dbReference type="NCBI Taxonomy" id="2479363"/>
    <lineage>
        <taxon>Bacteria</taxon>
        <taxon>Bacillati</taxon>
        <taxon>Actinomycetota</taxon>
        <taxon>Actinomycetes</taxon>
        <taxon>Mycobacteriales</taxon>
        <taxon>Nocardiaceae</taxon>
        <taxon>Rhodococcus</taxon>
    </lineage>
</organism>
<reference evidence="10" key="1">
    <citation type="journal article" date="2019" name="Int. J. Syst. Evol. Microbiol.">
        <title>The Global Catalogue of Microorganisms (GCM) 10K type strain sequencing project: providing services to taxonomists for standard genome sequencing and annotation.</title>
        <authorList>
            <consortium name="The Broad Institute Genomics Platform"/>
            <consortium name="The Broad Institute Genome Sequencing Center for Infectious Disease"/>
            <person name="Wu L."/>
            <person name="Ma J."/>
        </authorList>
    </citation>
    <scope>NUCLEOTIDE SEQUENCE [LARGE SCALE GENOMIC DNA]</scope>
    <source>
        <strain evidence="10">ICMP 19430</strain>
    </source>
</reference>
<comment type="similarity">
    <text evidence="2 7">Belongs to the OMP decarboxylase family. Type 2 subfamily.</text>
</comment>
<sequence length="295" mass="30538">MSQHSWGSRLRSAIADRGRLCVGIDPHPSLLRAWGLPETAGGVETFAEICVEAFVGDVALVKPQVAFFEAYGAAGYAVLERTISVVRAAGTLVIADAKRGDIGSTMAAYSQAWLGKDAPLASDAVTVSPYLGFGALEPAVELATEHGRGLFVLARTSNPEGGQLQGARLLGDRLLGDELDAADLSDVSAGEGVSVAQSIVDAAVAQNRDGRDTVGLVVGATRGHGLDLSEFSGPILAPGLGAQGATVADLAEIFCDSRELLLPNTSRDILRHGPSVSALREAAERARDEVEKGLA</sequence>
<dbReference type="Pfam" id="PF00215">
    <property type="entry name" value="OMPdecase"/>
    <property type="match status" value="1"/>
</dbReference>
<dbReference type="InterPro" id="IPR001754">
    <property type="entry name" value="OMPdeCOase_dom"/>
</dbReference>
<gene>
    <name evidence="7 9" type="primary">pyrF</name>
    <name evidence="9" type="ORF">ACFQS9_20550</name>
</gene>
<dbReference type="EC" id="4.1.1.23" evidence="7"/>
<protein>
    <recommendedName>
        <fullName evidence="7">Orotidine 5'-phosphate decarboxylase</fullName>
        <ecNumber evidence="7">4.1.1.23</ecNumber>
    </recommendedName>
    <alternativeName>
        <fullName evidence="7">OMP decarboxylase</fullName>
        <shortName evidence="7">OMPDCase</shortName>
        <shortName evidence="7">OMPdecase</shortName>
    </alternativeName>
</protein>
<dbReference type="InterPro" id="IPR011060">
    <property type="entry name" value="RibuloseP-bd_barrel"/>
</dbReference>
<dbReference type="GO" id="GO:0004590">
    <property type="term" value="F:orotidine-5'-phosphate decarboxylase activity"/>
    <property type="evidence" value="ECO:0007669"/>
    <property type="project" value="UniProtKB-EC"/>
</dbReference>
<evidence type="ECO:0000313" key="9">
    <source>
        <dbReference type="EMBL" id="MFC7450289.1"/>
    </source>
</evidence>
<comment type="caution">
    <text evidence="9">The sequence shown here is derived from an EMBL/GenBank/DDBJ whole genome shotgun (WGS) entry which is preliminary data.</text>
</comment>
<dbReference type="InterPro" id="IPR011995">
    <property type="entry name" value="OMPdecase_type-2"/>
</dbReference>
<dbReference type="NCBIfam" id="TIGR02127">
    <property type="entry name" value="pyrF_sub2"/>
    <property type="match status" value="1"/>
</dbReference>
<feature type="domain" description="Orotidine 5'-phosphate decarboxylase" evidence="8">
    <location>
        <begin position="19"/>
        <end position="282"/>
    </location>
</feature>
<keyword evidence="5 7" id="KW-0456">Lyase</keyword>
<dbReference type="RefSeq" id="WP_378408038.1">
    <property type="nucleotide sequence ID" value="NZ_JBHTCS010000024.1"/>
</dbReference>
<dbReference type="Proteomes" id="UP001596484">
    <property type="component" value="Unassembled WGS sequence"/>
</dbReference>
<dbReference type="InterPro" id="IPR013785">
    <property type="entry name" value="Aldolase_TIM"/>
</dbReference>
<evidence type="ECO:0000256" key="5">
    <source>
        <dbReference type="ARBA" id="ARBA00023239"/>
    </source>
</evidence>
<keyword evidence="3 7" id="KW-0210">Decarboxylase</keyword>
<evidence type="ECO:0000256" key="3">
    <source>
        <dbReference type="ARBA" id="ARBA00022793"/>
    </source>
</evidence>
<comment type="catalytic activity">
    <reaction evidence="6 7">
        <text>orotidine 5'-phosphate + H(+) = UMP + CO2</text>
        <dbReference type="Rhea" id="RHEA:11596"/>
        <dbReference type="ChEBI" id="CHEBI:15378"/>
        <dbReference type="ChEBI" id="CHEBI:16526"/>
        <dbReference type="ChEBI" id="CHEBI:57538"/>
        <dbReference type="ChEBI" id="CHEBI:57865"/>
        <dbReference type="EC" id="4.1.1.23"/>
    </reaction>
</comment>
<dbReference type="InterPro" id="IPR018089">
    <property type="entry name" value="OMPdecase_AS"/>
</dbReference>
<dbReference type="Gene3D" id="3.20.20.70">
    <property type="entry name" value="Aldolase class I"/>
    <property type="match status" value="1"/>
</dbReference>
<accession>A0ABW2S3F1</accession>
<dbReference type="PROSITE" id="PS00156">
    <property type="entry name" value="OMPDECASE"/>
    <property type="match status" value="1"/>
</dbReference>
<keyword evidence="4 7" id="KW-0665">Pyrimidine biosynthesis</keyword>
<dbReference type="HAMAP" id="MF_01215">
    <property type="entry name" value="OMPdecase_type2"/>
    <property type="match status" value="1"/>
</dbReference>
<dbReference type="PANTHER" id="PTHR43375:SF1">
    <property type="entry name" value="OROTIDINE 5'-PHOSPHATE DECARBOXYLASE"/>
    <property type="match status" value="1"/>
</dbReference>